<evidence type="ECO:0000313" key="1">
    <source>
        <dbReference type="EMBL" id="KAJ1079995.1"/>
    </source>
</evidence>
<proteinExistence type="predicted"/>
<dbReference type="EMBL" id="JANPWB010000016">
    <property type="protein sequence ID" value="KAJ1079995.1"/>
    <property type="molecule type" value="Genomic_DNA"/>
</dbReference>
<protein>
    <submittedName>
        <fullName evidence="1">Uncharacterized protein</fullName>
    </submittedName>
</protein>
<dbReference type="AlphaFoldDB" id="A0AAV7KMG3"/>
<dbReference type="Proteomes" id="UP001066276">
    <property type="component" value="Chromosome 12"/>
</dbReference>
<accession>A0AAV7KMG3</accession>
<gene>
    <name evidence="1" type="ORF">NDU88_000217</name>
</gene>
<reference evidence="1" key="1">
    <citation type="journal article" date="2022" name="bioRxiv">
        <title>Sequencing and chromosome-scale assembly of the giantPleurodeles waltlgenome.</title>
        <authorList>
            <person name="Brown T."/>
            <person name="Elewa A."/>
            <person name="Iarovenko S."/>
            <person name="Subramanian E."/>
            <person name="Araus A.J."/>
            <person name="Petzold A."/>
            <person name="Susuki M."/>
            <person name="Suzuki K.-i.T."/>
            <person name="Hayashi T."/>
            <person name="Toyoda A."/>
            <person name="Oliveira C."/>
            <person name="Osipova E."/>
            <person name="Leigh N.D."/>
            <person name="Simon A."/>
            <person name="Yun M.H."/>
        </authorList>
    </citation>
    <scope>NUCLEOTIDE SEQUENCE</scope>
    <source>
        <strain evidence="1">20211129_DDA</strain>
        <tissue evidence="1">Liver</tissue>
    </source>
</reference>
<sequence>MIARGPYGRAAVHLTTMPRRSLYLVLDELSLCLVHIHAARSSGSALQHDPMRRETATQSKMALKKELSQLFRHIGITYCSDCTLKTIKFLLFFALPPEAKAQFKIAYVTYKDRNAFQLGKLNISGTERGLPA</sequence>
<organism evidence="1 2">
    <name type="scientific">Pleurodeles waltl</name>
    <name type="common">Iberian ribbed newt</name>
    <dbReference type="NCBI Taxonomy" id="8319"/>
    <lineage>
        <taxon>Eukaryota</taxon>
        <taxon>Metazoa</taxon>
        <taxon>Chordata</taxon>
        <taxon>Craniata</taxon>
        <taxon>Vertebrata</taxon>
        <taxon>Euteleostomi</taxon>
        <taxon>Amphibia</taxon>
        <taxon>Batrachia</taxon>
        <taxon>Caudata</taxon>
        <taxon>Salamandroidea</taxon>
        <taxon>Salamandridae</taxon>
        <taxon>Pleurodelinae</taxon>
        <taxon>Pleurodeles</taxon>
    </lineage>
</organism>
<comment type="caution">
    <text evidence="1">The sequence shown here is derived from an EMBL/GenBank/DDBJ whole genome shotgun (WGS) entry which is preliminary data.</text>
</comment>
<name>A0AAV7KMG3_PLEWA</name>
<keyword evidence="2" id="KW-1185">Reference proteome</keyword>
<evidence type="ECO:0000313" key="2">
    <source>
        <dbReference type="Proteomes" id="UP001066276"/>
    </source>
</evidence>